<dbReference type="EMBL" id="BMVF01000004">
    <property type="protein sequence ID" value="GHD87142.1"/>
    <property type="molecule type" value="Genomic_DNA"/>
</dbReference>
<organism evidence="1 2">
    <name type="scientific">Streptomyces naganishii JCM 4654</name>
    <dbReference type="NCBI Taxonomy" id="1306179"/>
    <lineage>
        <taxon>Bacteria</taxon>
        <taxon>Bacillati</taxon>
        <taxon>Actinomycetota</taxon>
        <taxon>Actinomycetes</taxon>
        <taxon>Kitasatosporales</taxon>
        <taxon>Streptomycetaceae</taxon>
        <taxon>Streptomyces</taxon>
    </lineage>
</organism>
<dbReference type="AlphaFoldDB" id="A0A919CUB6"/>
<dbReference type="InterPro" id="IPR052552">
    <property type="entry name" value="YeaO-like"/>
</dbReference>
<name>A0A919CUB6_9ACTN</name>
<evidence type="ECO:0000313" key="2">
    <source>
        <dbReference type="Proteomes" id="UP000608955"/>
    </source>
</evidence>
<dbReference type="RefSeq" id="WP_190177194.1">
    <property type="nucleotide sequence ID" value="NZ_BMVF01000004.1"/>
</dbReference>
<dbReference type="PANTHER" id="PTHR36849">
    <property type="entry name" value="CYTOPLASMIC PROTEIN-RELATED"/>
    <property type="match status" value="1"/>
</dbReference>
<gene>
    <name evidence="1" type="ORF">GCM10010508_17990</name>
</gene>
<reference evidence="1" key="1">
    <citation type="journal article" date="2014" name="Int. J. Syst. Evol. Microbiol.">
        <title>Complete genome sequence of Corynebacterium casei LMG S-19264T (=DSM 44701T), isolated from a smear-ripened cheese.</title>
        <authorList>
            <consortium name="US DOE Joint Genome Institute (JGI-PGF)"/>
            <person name="Walter F."/>
            <person name="Albersmeier A."/>
            <person name="Kalinowski J."/>
            <person name="Ruckert C."/>
        </authorList>
    </citation>
    <scope>NUCLEOTIDE SEQUENCE</scope>
    <source>
        <strain evidence="1">JCM 4654</strain>
    </source>
</reference>
<evidence type="ECO:0000313" key="1">
    <source>
        <dbReference type="EMBL" id="GHD87142.1"/>
    </source>
</evidence>
<proteinExistence type="predicted"/>
<evidence type="ECO:0008006" key="3">
    <source>
        <dbReference type="Google" id="ProtNLM"/>
    </source>
</evidence>
<keyword evidence="2" id="KW-1185">Reference proteome</keyword>
<protein>
    <recommendedName>
        <fullName evidence="3">DUF488 family protein</fullName>
    </recommendedName>
</protein>
<accession>A0A919CUB6</accession>
<dbReference type="PANTHER" id="PTHR36849:SF1">
    <property type="entry name" value="CYTOPLASMIC PROTEIN"/>
    <property type="match status" value="1"/>
</dbReference>
<sequence length="120" mass="14234">MAKQITYRRIYEETTPADGRRVLVDRVWPRGMRKEEAHLDEWLREVAPSTDLRKWYGHEPSRFTEFRRRYLAELRDAGHRQAAQHLRDIAAHDRLTLLTATRDVDHSQAAVLAEWLADKD</sequence>
<dbReference type="Pfam" id="PF22752">
    <property type="entry name" value="DUF488-N3i"/>
    <property type="match status" value="1"/>
</dbReference>
<dbReference type="Proteomes" id="UP000608955">
    <property type="component" value="Unassembled WGS sequence"/>
</dbReference>
<comment type="caution">
    <text evidence="1">The sequence shown here is derived from an EMBL/GenBank/DDBJ whole genome shotgun (WGS) entry which is preliminary data.</text>
</comment>
<reference evidence="1" key="2">
    <citation type="submission" date="2020-09" db="EMBL/GenBank/DDBJ databases">
        <authorList>
            <person name="Sun Q."/>
            <person name="Ohkuma M."/>
        </authorList>
    </citation>
    <scope>NUCLEOTIDE SEQUENCE</scope>
    <source>
        <strain evidence="1">JCM 4654</strain>
    </source>
</reference>